<gene>
    <name evidence="2 3" type="primary">Dpysl3</name>
</gene>
<evidence type="ECO:0000256" key="1">
    <source>
        <dbReference type="SAM" id="MobiDB-lite"/>
    </source>
</evidence>
<organism evidence="2 4">
    <name type="scientific">Mus musculus</name>
    <name type="common">Mouse</name>
    <dbReference type="NCBI Taxonomy" id="10090"/>
    <lineage>
        <taxon>Eukaryota</taxon>
        <taxon>Metazoa</taxon>
        <taxon>Chordata</taxon>
        <taxon>Craniata</taxon>
        <taxon>Vertebrata</taxon>
        <taxon>Euteleostomi</taxon>
        <taxon>Mammalia</taxon>
        <taxon>Eutheria</taxon>
        <taxon>Euarchontoglires</taxon>
        <taxon>Glires</taxon>
        <taxon>Rodentia</taxon>
        <taxon>Myomorpha</taxon>
        <taxon>Muroidea</taxon>
        <taxon>Muridae</taxon>
        <taxon>Murinae</taxon>
        <taxon>Mus</taxon>
        <taxon>Mus</taxon>
    </lineage>
</organism>
<dbReference type="Bgee" id="ENSMUSG00000024501">
    <property type="expression patterns" value="Expressed in superior cervical ganglion and 265 other cell types or tissues"/>
</dbReference>
<dbReference type="AGR" id="MGI:1349762"/>
<dbReference type="GeneTree" id="ENSGT01030000234527"/>
<evidence type="ECO:0000313" key="4">
    <source>
        <dbReference type="Proteomes" id="UP000000589"/>
    </source>
</evidence>
<proteinExistence type="predicted"/>
<dbReference type="Proteomes" id="UP000000589">
    <property type="component" value="Chromosome 18"/>
</dbReference>
<evidence type="ECO:0000313" key="2">
    <source>
        <dbReference type="Ensembl" id="ENSMUSP00000158446.2"/>
    </source>
</evidence>
<accession>A0A494BBG3</accession>
<reference evidence="2 4" key="2">
    <citation type="journal article" date="2011" name="PLoS Biol.">
        <title>Modernizing reference genome assemblies.</title>
        <authorList>
            <person name="Church D.M."/>
            <person name="Schneider V.A."/>
            <person name="Graves T."/>
            <person name="Auger K."/>
            <person name="Cunningham F."/>
            <person name="Bouk N."/>
            <person name="Chen H.C."/>
            <person name="Agarwala R."/>
            <person name="McLaren W.M."/>
            <person name="Ritchie G.R."/>
            <person name="Albracht D."/>
            <person name="Kremitzki M."/>
            <person name="Rock S."/>
            <person name="Kotkiewicz H."/>
            <person name="Kremitzki C."/>
            <person name="Wollam A."/>
            <person name="Trani L."/>
            <person name="Fulton L."/>
            <person name="Fulton R."/>
            <person name="Matthews L."/>
            <person name="Whitehead S."/>
            <person name="Chow W."/>
            <person name="Torrance J."/>
            <person name="Dunn M."/>
            <person name="Harden G."/>
            <person name="Threadgold G."/>
            <person name="Wood J."/>
            <person name="Collins J."/>
            <person name="Heath P."/>
            <person name="Griffiths G."/>
            <person name="Pelan S."/>
            <person name="Grafham D."/>
            <person name="Eichler E.E."/>
            <person name="Weinstock G."/>
            <person name="Mardis E.R."/>
            <person name="Wilson R.K."/>
            <person name="Howe K."/>
            <person name="Flicek P."/>
            <person name="Hubbard T."/>
        </authorList>
    </citation>
    <scope>NUCLEOTIDE SEQUENCE [LARGE SCALE GENOMIC DNA]</scope>
    <source>
        <strain evidence="2 4">C57BL/6J</strain>
    </source>
</reference>
<reference evidence="2 4" key="1">
    <citation type="journal article" date="2009" name="PLoS Biol.">
        <title>Lineage-specific biology revealed by a finished genome assembly of the mouse.</title>
        <authorList>
            <consortium name="Mouse Genome Sequencing Consortium"/>
            <person name="Church D.M."/>
            <person name="Goodstadt L."/>
            <person name="Hillier L.W."/>
            <person name="Zody M.C."/>
            <person name="Goldstein S."/>
            <person name="She X."/>
            <person name="Bult C.J."/>
            <person name="Agarwala R."/>
            <person name="Cherry J.L."/>
            <person name="DiCuccio M."/>
            <person name="Hlavina W."/>
            <person name="Kapustin Y."/>
            <person name="Meric P."/>
            <person name="Maglott D."/>
            <person name="Birtle Z."/>
            <person name="Marques A.C."/>
            <person name="Graves T."/>
            <person name="Zhou S."/>
            <person name="Teague B."/>
            <person name="Potamousis K."/>
            <person name="Churas C."/>
            <person name="Place M."/>
            <person name="Herschleb J."/>
            <person name="Runnheim R."/>
            <person name="Forrest D."/>
            <person name="Amos-Landgraf J."/>
            <person name="Schwartz D.C."/>
            <person name="Cheng Z."/>
            <person name="Lindblad-Toh K."/>
            <person name="Eichler E.E."/>
            <person name="Ponting C.P."/>
        </authorList>
    </citation>
    <scope>NUCLEOTIDE SEQUENCE [LARGE SCALE GENOMIC DNA]</scope>
    <source>
        <strain evidence="2 4">C57BL/6J</strain>
    </source>
</reference>
<dbReference type="AlphaFoldDB" id="A0A494BBG3"/>
<dbReference type="Ensembl" id="ENSMUST00000237707.2">
    <property type="protein sequence ID" value="ENSMUSP00000158446.2"/>
    <property type="gene ID" value="ENSMUSG00000024501.21"/>
</dbReference>
<feature type="region of interest" description="Disordered" evidence="1">
    <location>
        <begin position="1"/>
        <end position="20"/>
    </location>
</feature>
<dbReference type="MGI" id="MGI:1349762">
    <property type="gene designation" value="Dpysl3"/>
</dbReference>
<dbReference type="Antibodypedia" id="1526">
    <property type="antibodies" value="299 antibodies from 30 providers"/>
</dbReference>
<name>A0A494BBG3_MOUSE</name>
<protein>
    <submittedName>
        <fullName evidence="2">Dihydropyrimidinase-like 3</fullName>
    </submittedName>
</protein>
<evidence type="ECO:0000313" key="3">
    <source>
        <dbReference type="MGI" id="MGI:1349762"/>
    </source>
</evidence>
<dbReference type="VEuPathDB" id="HostDB:ENSMUSG00000024501"/>
<reference evidence="2" key="3">
    <citation type="submission" date="2025-08" db="UniProtKB">
        <authorList>
            <consortium name="Ensembl"/>
        </authorList>
    </citation>
    <scope>IDENTIFICATION</scope>
    <source>
        <strain evidence="2">C57BL/6J</strain>
    </source>
</reference>
<sequence>MYSPSRNKIRQASETDSFLSHPLSGWSMECSSLSSLFLLVKLSVDLFWSFSKMCLSVDSGP</sequence>
<feature type="compositionally biased region" description="Polar residues" evidence="1">
    <location>
        <begin position="1"/>
        <end position="18"/>
    </location>
</feature>
<reference evidence="2" key="4">
    <citation type="submission" date="2025-09" db="UniProtKB">
        <authorList>
            <consortium name="Ensembl"/>
        </authorList>
    </citation>
    <scope>IDENTIFICATION</scope>
    <source>
        <strain evidence="2">C57BL/6J</strain>
    </source>
</reference>
<keyword evidence="4" id="KW-1185">Reference proteome</keyword>
<dbReference type="ExpressionAtlas" id="A0A494BBG3">
    <property type="expression patterns" value="baseline and differential"/>
</dbReference>